<dbReference type="Pfam" id="PF25547">
    <property type="entry name" value="WXG100_2"/>
    <property type="match status" value="1"/>
</dbReference>
<dbReference type="PRINTS" id="PR00394">
    <property type="entry name" value="RHSPROTEIN"/>
</dbReference>
<dbReference type="PANTHER" id="PTHR32305">
    <property type="match status" value="1"/>
</dbReference>
<dbReference type="InterPro" id="IPR057746">
    <property type="entry name" value="CpnT-like_N"/>
</dbReference>
<keyword evidence="8" id="KW-1185">Reference proteome</keyword>
<feature type="domain" description="Type VII secretion system protein EssD-like" evidence="3">
    <location>
        <begin position="1426"/>
        <end position="1545"/>
    </location>
</feature>
<dbReference type="Proteomes" id="UP000053398">
    <property type="component" value="Unassembled WGS sequence"/>
</dbReference>
<evidence type="ECO:0000259" key="6">
    <source>
        <dbReference type="Pfam" id="PF25547"/>
    </source>
</evidence>
<evidence type="ECO:0000313" key="7">
    <source>
        <dbReference type="EMBL" id="KUN18926.1"/>
    </source>
</evidence>
<dbReference type="Pfam" id="PF20148">
    <property type="entry name" value="DUF6531"/>
    <property type="match status" value="1"/>
</dbReference>
<dbReference type="InterPro" id="IPR056823">
    <property type="entry name" value="TEN-like_YD-shell"/>
</dbReference>
<dbReference type="InterPro" id="IPR044929">
    <property type="entry name" value="DNA/RNA_non-sp_Endonuclease_sf"/>
</dbReference>
<sequence>MGYTIPGWLDEVLDFIGINFPNVDEDDYREMADAIRDFADKFEGHGADAHKAVSRILSSSQGWAVDAMDKHWNQVKASHLERLPELARLFADACDALADIIFWMKRKAEAELTVMAGSVGLSIGLAWVTGGLSAVLGAAEITAMRQAVKRIIDEAADRIVDEVIAKVTEPVNAKLEAMVEDMVLDLADDAFSMPPAAGSGAGHGAKGGHGGMQLASAGGAGGSSGDAGKTTKIDHVEFEDGAGKVSRHGDELHLAASSPLRRARGAFGRSKGRDPFTQIFDTVLHGALKGSEKALKRIATHITDTVPERVKATSRLHKGIDQDVRSRLDAIRLGKKDGGTGRDGVPGIPGQRRKPGDDYGKRSPLAGAKDDPRRHAIPLTKKTCENDPVDVATGEMTLPCTDLSLPGVLPLVLRRTHLSNYRYGQWYGRSWASTLDERLELDPLGQGAVWAREDGSLLVYPRLPTTDDSEGVMPVEGPRLALRHDGHDNGTTTYCIADPAAGWTRSFTGSPYFASPAYWLTEIEDRNGNRIVFHRDGSGAPAAVSHSGGYQVSVSVADDRVQSLALRTAEGPHTVVRYGYDPQGNLETVINSSGSPLRYTYDDARVTSWTDRNDSTFRYVYDDEGRVVRTVGPDGVLSSTFTYARHSETGDRITQYTDSTGATSTYYLNGKLQVVAKTDPLGHTTHIRYDDHDRVLVHTDPLGATTHYERDPRGNLTGLRTADGTFTHAVYNEWDLPVTVTERGGATSRFEYDARGNRTAVVAPDGARTEHTYNDRGHVIAIRNAVGDVTRITTDAAGLPIGVTAPSGATTTLIRDAFGRVIEATDPLGNTLSQGWTTEGRLAWRQLPDGSREEWSWDGEGNLTSHTDRMGRTTRHGVSHFDKPSATTTTDGADYRFTHDTELRLTKVTNAAGLQWTYTYDAAGRLTSETDFDGRTITYEHDALGRLTRRTNAAGQSLTFERDVLGRVTRLRHDDGSTSTFLRDDSGHVTRITNAHARIDLTRDIAGRIITETVNGATTRYGYDPLGRRTHRQTPSGATSTLTYDANGLASYVSGEHSFAFERDALGREITRTLDGIPTLHHTWDSVGRILAQTLITSQDGPIERSFTYQPDGTLTRVEDSLTGERTYTLDAASRITAVHARGWSETYAYNIAGDLTHSTLPQPAPGQDHAGPVHYTGSRLTRAGRTHDHYDAQGRVIRRQTTTLSGKTLTWHFTWDAEDRLTHVTTPHRGRWQYLYDALGRRIAKCRLDDNDHVLERITYTWDGAQLAEQDTDGISLTWDYLGQQPLAQRETKTADQQQAIDRRFFAIVTDLTGAPCELITPDGTLAWRARSTAWGATQWNRDCTAYTPLRYPGQHFDPETGLHYNVNRYYDPHLGRYLTPDPLGLAPAANHYAYVPNPFTLTDPLGLAGCTADPTWGGKVVWVRDEHGRPYEMHATITRDMIGQGTDAKSALRPPGFVHGTKHNQARGHMLAQVLGGSGDTLDNLFTITQNPTNSPVMRDLELQIRDAVLGSDDRPGEIVQYSVYLEYTDDEKTSVPKWITMEADGNRGYHLRADLENPDHAKQQVRRRDGIE</sequence>
<dbReference type="Gene3D" id="2.180.10.10">
    <property type="entry name" value="RHS repeat-associated core"/>
    <property type="match status" value="3"/>
</dbReference>
<feature type="region of interest" description="Disordered" evidence="2">
    <location>
        <begin position="1020"/>
        <end position="1040"/>
    </location>
</feature>
<dbReference type="InterPro" id="IPR044927">
    <property type="entry name" value="Endonuclea_NS_2"/>
</dbReference>
<dbReference type="InterPro" id="IPR022385">
    <property type="entry name" value="Rhs_assc_core"/>
</dbReference>
<feature type="region of interest" description="Disordered" evidence="2">
    <location>
        <begin position="853"/>
        <end position="887"/>
    </location>
</feature>
<feature type="region of interest" description="Disordered" evidence="2">
    <location>
        <begin position="332"/>
        <end position="374"/>
    </location>
</feature>
<accession>A0A117QBC2</accession>
<dbReference type="NCBIfam" id="TIGR03696">
    <property type="entry name" value="Rhs_assc_core"/>
    <property type="match status" value="1"/>
</dbReference>
<keyword evidence="1" id="KW-0677">Repeat</keyword>
<dbReference type="Pfam" id="PF05593">
    <property type="entry name" value="RHS_repeat"/>
    <property type="match status" value="3"/>
</dbReference>
<feature type="domain" description="Outer membrane channel protein CpnT-like N-terminal" evidence="6">
    <location>
        <begin position="10"/>
        <end position="134"/>
    </location>
</feature>
<dbReference type="Gene3D" id="3.40.570.10">
    <property type="entry name" value="Extracellular Endonuclease, subunit A"/>
    <property type="match status" value="1"/>
</dbReference>
<evidence type="ECO:0000259" key="4">
    <source>
        <dbReference type="Pfam" id="PF20148"/>
    </source>
</evidence>
<evidence type="ECO:0000259" key="5">
    <source>
        <dbReference type="Pfam" id="PF25023"/>
    </source>
</evidence>
<proteinExistence type="predicted"/>
<evidence type="ECO:0000256" key="2">
    <source>
        <dbReference type="SAM" id="MobiDB-lite"/>
    </source>
</evidence>
<dbReference type="Pfam" id="PF25023">
    <property type="entry name" value="TEN_YD-shell"/>
    <property type="match status" value="1"/>
</dbReference>
<feature type="domain" description="Teneurin-like YD-shell" evidence="5">
    <location>
        <begin position="851"/>
        <end position="1383"/>
    </location>
</feature>
<evidence type="ECO:0008006" key="9">
    <source>
        <dbReference type="Google" id="ProtNLM"/>
    </source>
</evidence>
<dbReference type="InterPro" id="IPR031325">
    <property type="entry name" value="RHS_repeat"/>
</dbReference>
<organism evidence="7 8">
    <name type="scientific">Streptomyces corchorusii</name>
    <name type="common">Streptomyces chibaensis</name>
    <dbReference type="NCBI Taxonomy" id="1903"/>
    <lineage>
        <taxon>Bacteria</taxon>
        <taxon>Bacillati</taxon>
        <taxon>Actinomycetota</taxon>
        <taxon>Actinomycetes</taxon>
        <taxon>Kitasatosporales</taxon>
        <taxon>Streptomycetaceae</taxon>
        <taxon>Streptomyces</taxon>
    </lineage>
</organism>
<gene>
    <name evidence="7" type="ORF">AQJ11_32725</name>
</gene>
<feature type="compositionally biased region" description="Gly residues" evidence="2">
    <location>
        <begin position="199"/>
        <end position="211"/>
    </location>
</feature>
<evidence type="ECO:0000256" key="1">
    <source>
        <dbReference type="ARBA" id="ARBA00022737"/>
    </source>
</evidence>
<reference evidence="7 8" key="1">
    <citation type="submission" date="2015-10" db="EMBL/GenBank/DDBJ databases">
        <title>Draft genome sequence of Streptomyces corchorusii DSM 40340, type strain for the species Streptomyces corchorusii.</title>
        <authorList>
            <person name="Ruckert C."/>
            <person name="Winkler A."/>
            <person name="Kalinowski J."/>
            <person name="Kampfer P."/>
            <person name="Glaeser S."/>
        </authorList>
    </citation>
    <scope>NUCLEOTIDE SEQUENCE [LARGE SCALE GENOMIC DNA]</scope>
    <source>
        <strain evidence="7 8">DSM 40340</strain>
    </source>
</reference>
<dbReference type="Pfam" id="PF13930">
    <property type="entry name" value="Endonuclea_NS_2"/>
    <property type="match status" value="1"/>
</dbReference>
<dbReference type="EMBL" id="LMWP01000039">
    <property type="protein sequence ID" value="KUN18926.1"/>
    <property type="molecule type" value="Genomic_DNA"/>
</dbReference>
<dbReference type="InterPro" id="IPR050708">
    <property type="entry name" value="T6SS_VgrG/RHS"/>
</dbReference>
<dbReference type="RefSeq" id="WP_059265587.1">
    <property type="nucleotide sequence ID" value="NZ_KQ948365.1"/>
</dbReference>
<name>A0A117QBC2_STRCK</name>
<feature type="region of interest" description="Disordered" evidence="2">
    <location>
        <begin position="197"/>
        <end position="230"/>
    </location>
</feature>
<dbReference type="NCBIfam" id="TIGR01643">
    <property type="entry name" value="YD_repeat_2x"/>
    <property type="match status" value="10"/>
</dbReference>
<feature type="domain" description="DUF6531" evidence="4">
    <location>
        <begin position="387"/>
        <end position="460"/>
    </location>
</feature>
<protein>
    <recommendedName>
        <fullName evidence="9">Type IV secretion protein Rhs</fullName>
    </recommendedName>
</protein>
<evidence type="ECO:0000259" key="3">
    <source>
        <dbReference type="Pfam" id="PF13930"/>
    </source>
</evidence>
<dbReference type="InterPro" id="IPR045351">
    <property type="entry name" value="DUF6531"/>
</dbReference>
<evidence type="ECO:0000313" key="8">
    <source>
        <dbReference type="Proteomes" id="UP000053398"/>
    </source>
</evidence>
<dbReference type="InterPro" id="IPR006530">
    <property type="entry name" value="YD"/>
</dbReference>
<comment type="caution">
    <text evidence="7">The sequence shown here is derived from an EMBL/GenBank/DDBJ whole genome shotgun (WGS) entry which is preliminary data.</text>
</comment>
<dbReference type="PANTHER" id="PTHR32305:SF15">
    <property type="entry name" value="PROTEIN RHSA-RELATED"/>
    <property type="match status" value="1"/>
</dbReference>